<name>A0A109D7W2_9VIBR</name>
<comment type="caution">
    <text evidence="1">The sequence shown here is derived from an EMBL/GenBank/DDBJ whole genome shotgun (WGS) entry which is preliminary data.</text>
</comment>
<protein>
    <submittedName>
        <fullName evidence="1">Uncharacterized protein</fullName>
    </submittedName>
</protein>
<dbReference type="RefSeq" id="WP_060468494.1">
    <property type="nucleotide sequence ID" value="NZ_AP025514.1"/>
</dbReference>
<sequence>MTPYSHIDTPFNLRHTCWFCGEPSNHSVEFPKTDQLFAKVEHAPIALPACKECANVKYAKDLTSIWAVRDQIKHSLIDKYAKHLGIGENWTEQELIDSDFSGSTLGGFGRSAWKMYQIAKQRVEYKGWLLSVDDIPLEVYDDTSGFEFEGTRYASTTSCIDYFTKATGVDKELLTQLVDILSPDRFSLALRIAKLNKNVSNTKRLEIIEEVLQQASEQEEIQLEQANSLFNPNVEEVTISGSTAPVFAIQWAMVNNVKDLAHLCSLEDEYFDYFEHLGGPAAFMSYSGLQMYLESRQDPEWVENEDPNKKYWQS</sequence>
<evidence type="ECO:0000313" key="1">
    <source>
        <dbReference type="EMBL" id="KWU00493.1"/>
    </source>
</evidence>
<keyword evidence="2" id="KW-1185">Reference proteome</keyword>
<organism evidence="1 2">
    <name type="scientific">Vibrio toranzoniae</name>
    <dbReference type="NCBI Taxonomy" id="1194427"/>
    <lineage>
        <taxon>Bacteria</taxon>
        <taxon>Pseudomonadati</taxon>
        <taxon>Pseudomonadota</taxon>
        <taxon>Gammaproteobacteria</taxon>
        <taxon>Vibrionales</taxon>
        <taxon>Vibrionaceae</taxon>
        <taxon>Vibrio</taxon>
    </lineage>
</organism>
<dbReference type="EMBL" id="LMXU01000022">
    <property type="protein sequence ID" value="KWU00493.1"/>
    <property type="molecule type" value="Genomic_DNA"/>
</dbReference>
<reference evidence="1 2" key="1">
    <citation type="submission" date="2015-11" db="EMBL/GenBank/DDBJ databases">
        <title>Draft WGS of Vibrio toranzoniae.</title>
        <authorList>
            <person name="Lasa A."/>
            <person name="Romalde J.L."/>
        </authorList>
    </citation>
    <scope>NUCLEOTIDE SEQUENCE [LARGE SCALE GENOMIC DNA]</scope>
    <source>
        <strain evidence="1 2">Vb 10.8</strain>
    </source>
</reference>
<proteinExistence type="predicted"/>
<dbReference type="GeneID" id="300179258"/>
<dbReference type="Proteomes" id="UP000057389">
    <property type="component" value="Unassembled WGS sequence"/>
</dbReference>
<evidence type="ECO:0000313" key="2">
    <source>
        <dbReference type="Proteomes" id="UP000057389"/>
    </source>
</evidence>
<dbReference type="OrthoDB" id="5888461at2"/>
<accession>A0A109D7W2</accession>
<dbReference type="AlphaFoldDB" id="A0A109D7W2"/>
<gene>
    <name evidence="1" type="ORF">APQ14_10340</name>
</gene>